<reference evidence="2" key="1">
    <citation type="submission" date="2020-05" db="EMBL/GenBank/DDBJ databases">
        <title>Mycena genomes resolve the evolution of fungal bioluminescence.</title>
        <authorList>
            <person name="Tsai I.J."/>
        </authorList>
    </citation>
    <scope>NUCLEOTIDE SEQUENCE</scope>
    <source>
        <strain evidence="2">160909Yilan</strain>
    </source>
</reference>
<evidence type="ECO:0000256" key="1">
    <source>
        <dbReference type="SAM" id="MobiDB-lite"/>
    </source>
</evidence>
<name>A0A8H6WXT2_9AGAR</name>
<dbReference type="EMBL" id="JACAZH010000067">
    <property type="protein sequence ID" value="KAF7330630.1"/>
    <property type="molecule type" value="Genomic_DNA"/>
</dbReference>
<feature type="compositionally biased region" description="Low complexity" evidence="1">
    <location>
        <begin position="49"/>
        <end position="59"/>
    </location>
</feature>
<proteinExistence type="predicted"/>
<evidence type="ECO:0000313" key="3">
    <source>
        <dbReference type="Proteomes" id="UP000623467"/>
    </source>
</evidence>
<accession>A0A8H6WXT2</accession>
<sequence>MLRACFGNTRAFRSATSLTAIRIGFRGCSTHAASFTPAATKITTDKTYTKTRANTNKMGKNNKKKSAPPPELFHIVHPASSPSSRAIVDTHTHLASTFDAYSSG</sequence>
<dbReference type="AlphaFoldDB" id="A0A8H6WXT2"/>
<feature type="region of interest" description="Disordered" evidence="1">
    <location>
        <begin position="46"/>
        <end position="71"/>
    </location>
</feature>
<protein>
    <submittedName>
        <fullName evidence="2">Uncharacterized protein</fullName>
    </submittedName>
</protein>
<comment type="caution">
    <text evidence="2">The sequence shown here is derived from an EMBL/GenBank/DDBJ whole genome shotgun (WGS) entry which is preliminary data.</text>
</comment>
<evidence type="ECO:0000313" key="2">
    <source>
        <dbReference type="EMBL" id="KAF7330630.1"/>
    </source>
</evidence>
<dbReference type="Proteomes" id="UP000623467">
    <property type="component" value="Unassembled WGS sequence"/>
</dbReference>
<gene>
    <name evidence="2" type="ORF">MSAN_02456900</name>
</gene>
<organism evidence="2 3">
    <name type="scientific">Mycena sanguinolenta</name>
    <dbReference type="NCBI Taxonomy" id="230812"/>
    <lineage>
        <taxon>Eukaryota</taxon>
        <taxon>Fungi</taxon>
        <taxon>Dikarya</taxon>
        <taxon>Basidiomycota</taxon>
        <taxon>Agaricomycotina</taxon>
        <taxon>Agaricomycetes</taxon>
        <taxon>Agaricomycetidae</taxon>
        <taxon>Agaricales</taxon>
        <taxon>Marasmiineae</taxon>
        <taxon>Mycenaceae</taxon>
        <taxon>Mycena</taxon>
    </lineage>
</organism>
<keyword evidence="3" id="KW-1185">Reference proteome</keyword>